<evidence type="ECO:0000313" key="3">
    <source>
        <dbReference type="EMBL" id="KAJ6438546.1"/>
    </source>
</evidence>
<feature type="compositionally biased region" description="Low complexity" evidence="1">
    <location>
        <begin position="864"/>
        <end position="886"/>
    </location>
</feature>
<keyword evidence="4" id="KW-1185">Reference proteome</keyword>
<feature type="compositionally biased region" description="Low complexity" evidence="1">
    <location>
        <begin position="809"/>
        <end position="824"/>
    </location>
</feature>
<feature type="region of interest" description="Disordered" evidence="1">
    <location>
        <begin position="1155"/>
        <end position="1224"/>
    </location>
</feature>
<comment type="caution">
    <text evidence="3">The sequence shown here is derived from an EMBL/GenBank/DDBJ whole genome shotgun (WGS) entry which is preliminary data.</text>
</comment>
<dbReference type="GO" id="GO:0070390">
    <property type="term" value="C:transcription export complex 2"/>
    <property type="evidence" value="ECO:0007669"/>
    <property type="project" value="TreeGrafter"/>
</dbReference>
<name>A0AB34FIR7_9HYPO</name>
<feature type="region of interest" description="Disordered" evidence="1">
    <location>
        <begin position="587"/>
        <end position="649"/>
    </location>
</feature>
<feature type="region of interest" description="Disordered" evidence="1">
    <location>
        <begin position="123"/>
        <end position="143"/>
    </location>
</feature>
<dbReference type="InterPro" id="IPR045107">
    <property type="entry name" value="SAC3/GANP/THP3"/>
</dbReference>
<dbReference type="PANTHER" id="PTHR12436">
    <property type="entry name" value="80 KDA MCM3-ASSOCIATED PROTEIN"/>
    <property type="match status" value="1"/>
</dbReference>
<evidence type="ECO:0000313" key="4">
    <source>
        <dbReference type="Proteomes" id="UP001163105"/>
    </source>
</evidence>
<feature type="compositionally biased region" description="Low complexity" evidence="1">
    <location>
        <begin position="741"/>
        <end position="752"/>
    </location>
</feature>
<feature type="compositionally biased region" description="Low complexity" evidence="1">
    <location>
        <begin position="932"/>
        <end position="947"/>
    </location>
</feature>
<organism evidence="3 4">
    <name type="scientific">Purpureocillium lavendulum</name>
    <dbReference type="NCBI Taxonomy" id="1247861"/>
    <lineage>
        <taxon>Eukaryota</taxon>
        <taxon>Fungi</taxon>
        <taxon>Dikarya</taxon>
        <taxon>Ascomycota</taxon>
        <taxon>Pezizomycotina</taxon>
        <taxon>Sordariomycetes</taxon>
        <taxon>Hypocreomycetidae</taxon>
        <taxon>Hypocreales</taxon>
        <taxon>Ophiocordycipitaceae</taxon>
        <taxon>Purpureocillium</taxon>
    </lineage>
</organism>
<protein>
    <submittedName>
        <fullName evidence="3">GANP/Nin1/mts3/eIF-3 p25 family protein</fullName>
    </submittedName>
</protein>
<evidence type="ECO:0000256" key="1">
    <source>
        <dbReference type="SAM" id="MobiDB-lite"/>
    </source>
</evidence>
<feature type="compositionally biased region" description="Basic and acidic residues" evidence="1">
    <location>
        <begin position="1082"/>
        <end position="1092"/>
    </location>
</feature>
<feature type="region of interest" description="Disordered" evidence="1">
    <location>
        <begin position="802"/>
        <end position="886"/>
    </location>
</feature>
<dbReference type="GO" id="GO:0006406">
    <property type="term" value="P:mRNA export from nucleus"/>
    <property type="evidence" value="ECO:0007669"/>
    <property type="project" value="TreeGrafter"/>
</dbReference>
<dbReference type="EMBL" id="JAQHRD010000008">
    <property type="protein sequence ID" value="KAJ6438546.1"/>
    <property type="molecule type" value="Genomic_DNA"/>
</dbReference>
<dbReference type="Proteomes" id="UP001163105">
    <property type="component" value="Unassembled WGS sequence"/>
</dbReference>
<proteinExistence type="predicted"/>
<dbReference type="Gene3D" id="1.25.40.990">
    <property type="match status" value="1"/>
</dbReference>
<dbReference type="InterPro" id="IPR005062">
    <property type="entry name" value="SAC3/GANP/THP3_conserved"/>
</dbReference>
<sequence length="1421" mass="153663">MFSTTTEATRRSASPAGGFGSRAHGQANAFGFDGAGDVSSKKDKRKKQNGAKPAFNPFAQNAGTAKPGQGDKRGKRQVQPFGDMNDDNDRTRSSASDGPSSPPGSEPESNDPYARRIYRQLHADGITPPPWPSNPGRDGSKSAMARFREKHEDYRQRVRRSLTKAGLIDDPNKRKKLSEAISFKGICEDMCPEYEKIQRITESDVVKAEKTGGVADLSHMVKKLARSAAGQEAPLPMDVRSTRALGLSLDYMFGTLLREDENLRHLHGFVWDRTRAIRRDFAFFSTMSESELKTQIYVLENIARFHVTALHLLPQFVSPGDRIEDLFSEHQELEQLGKTLLSLRDIYDDCRAQDITCENEAEFRAYYLLFHGRDPAIVESLQLQWDPRFWDESEEVRIALSLVEAMHNNQDFVGSVKHKEDGPLLACTSAYMTFFDIVESVSTSYTMACFAECHFPHVRRAILQAVKRALTRPKNPIEDVTAEALNEFLRYDTVEQAIEFAELHGMSFTPNPEDPNNVHKYGLVLRDRASVPYAKVDHQFSRRLVENKRGNATLPQILRRTVYDRVSSSTYLPNGGREESLFVEDTAQPGLSSPNMAPTEPGMTTNQPVFGAGAFGTASSTQPQPKAPKTQGGFIVESDSESDTEAPRKALPTFGGIAAKPGAWQQTNGASNPFSTTSSITATQGVITTQSQANPFAPSGAVGESKAEPKPNPFASAPGFGTKTGNAAPTKLNPFAGAFQPGSSGTTPSASPFETPKPSFGQASPFSAAKQPAATEGVVSNSSAFAKPSTVAPVSQVFGAPTTSTTTQSAVGASPGAPKAASSVFATPGATPSIFGKAADNTPKGPQAATGSPAPFASAPSGTVPPVASGATSSPPSAGLLGAAKPGLLGQTGPQVSFPPLVSSAAAQPSTKAVSQSPSTNQGKPFSSGLLGTVTPAAPSASTGPPTLGLDKPARAPSTASPLPADKAPEPPKEPPGPPRDLLGDFTNWFVKGDGGLMSDFIVESVRLITRDAFEQFTKESEENRRREEEERIDAEVEKFRTYNLSLKYFYRWKRNAREKRLRAVRRKGRDEMRAFLAARQAADRKARDDALRASQRPGGSVPGQETPEHSKEFLELMKSKRQAKRDATDSLLASGVLSGLKQEREMARAIVNEELGSSNGSQSSRRPSFSSSVGTSRKEGSKTQALRRMYFDQPERFRRSLPSLSSEDRGSPGPTKRSSNASSRWRLKAMGIVPLEDGTAVPESLAREMTASGMLRYSRSVSPWRRRRMSATSAVQSGMQRSPPTSYGGAGNSPVNNTTLNSKRKRDDASTSDLGLVDGGSNKRVMSDTDRPGIGSAVEASPANKRKRAVDDDDDGGDADSPTTDGVAQKRILSDAERVTMELQALRAEMEEGTEWYKSQIERFRSESEARGTPWFDESI</sequence>
<dbReference type="Pfam" id="PF03399">
    <property type="entry name" value="SAC3_GANP"/>
    <property type="match status" value="1"/>
</dbReference>
<feature type="compositionally biased region" description="Polar residues" evidence="1">
    <location>
        <begin position="589"/>
        <end position="608"/>
    </location>
</feature>
<gene>
    <name evidence="3" type="primary">SAC3</name>
    <name evidence="3" type="ORF">O9K51_09139</name>
</gene>
<evidence type="ECO:0000259" key="2">
    <source>
        <dbReference type="Pfam" id="PF03399"/>
    </source>
</evidence>
<feature type="region of interest" description="Disordered" evidence="1">
    <location>
        <begin position="909"/>
        <end position="986"/>
    </location>
</feature>
<feature type="region of interest" description="Disordered" evidence="1">
    <location>
        <begin position="1082"/>
        <end position="1110"/>
    </location>
</feature>
<accession>A0AB34FIR7</accession>
<feature type="compositionally biased region" description="Basic and acidic residues" evidence="1">
    <location>
        <begin position="1190"/>
        <end position="1199"/>
    </location>
</feature>
<feature type="region of interest" description="Disordered" evidence="1">
    <location>
        <begin position="1263"/>
        <end position="1374"/>
    </location>
</feature>
<dbReference type="GO" id="GO:0005737">
    <property type="term" value="C:cytoplasm"/>
    <property type="evidence" value="ECO:0007669"/>
    <property type="project" value="TreeGrafter"/>
</dbReference>
<feature type="region of interest" description="Disordered" evidence="1">
    <location>
        <begin position="693"/>
        <end position="769"/>
    </location>
</feature>
<feature type="compositionally biased region" description="Polar residues" evidence="1">
    <location>
        <begin position="1271"/>
        <end position="1286"/>
    </location>
</feature>
<feature type="compositionally biased region" description="Polar residues" evidence="1">
    <location>
        <begin position="909"/>
        <end position="925"/>
    </location>
</feature>
<reference evidence="3" key="1">
    <citation type="submission" date="2023-01" db="EMBL/GenBank/DDBJ databases">
        <title>The growth and conidiation of Purpureocillium lavendulum are regulated by nitrogen source and histone H3K14 acetylation.</title>
        <authorList>
            <person name="Tang P."/>
            <person name="Han J."/>
            <person name="Zhang C."/>
            <person name="Tang P."/>
            <person name="Qi F."/>
            <person name="Zhang K."/>
            <person name="Liang L."/>
        </authorList>
    </citation>
    <scope>NUCLEOTIDE SEQUENCE</scope>
    <source>
        <strain evidence="3">YMF1.00683</strain>
    </source>
</reference>
<feature type="domain" description="SAC3/GANP/THP3 conserved" evidence="2">
    <location>
        <begin position="190"/>
        <end position="509"/>
    </location>
</feature>
<feature type="region of interest" description="Disordered" evidence="1">
    <location>
        <begin position="1"/>
        <end position="111"/>
    </location>
</feature>
<dbReference type="PANTHER" id="PTHR12436:SF3">
    <property type="entry name" value="GERMINAL-CENTER ASSOCIATED NUCLEAR PROTEIN"/>
    <property type="match status" value="1"/>
</dbReference>
<feature type="compositionally biased region" description="Low complexity" evidence="1">
    <location>
        <begin position="1"/>
        <end position="14"/>
    </location>
</feature>
<feature type="compositionally biased region" description="Low complexity" evidence="1">
    <location>
        <begin position="1157"/>
        <end position="1176"/>
    </location>
</feature>